<feature type="region of interest" description="Disordered" evidence="1">
    <location>
        <begin position="1"/>
        <end position="53"/>
    </location>
</feature>
<dbReference type="VEuPathDB" id="CryptoDB:Cvel_11860"/>
<organism evidence="2">
    <name type="scientific">Chromera velia CCMP2878</name>
    <dbReference type="NCBI Taxonomy" id="1169474"/>
    <lineage>
        <taxon>Eukaryota</taxon>
        <taxon>Sar</taxon>
        <taxon>Alveolata</taxon>
        <taxon>Colpodellida</taxon>
        <taxon>Chromeraceae</taxon>
        <taxon>Chromera</taxon>
    </lineage>
</organism>
<protein>
    <submittedName>
        <fullName evidence="2">Uncharacterized protein</fullName>
    </submittedName>
</protein>
<accession>A0A0G4I8G0</accession>
<feature type="compositionally biased region" description="Basic and acidic residues" evidence="1">
    <location>
        <begin position="8"/>
        <end position="35"/>
    </location>
</feature>
<name>A0A0G4I8G0_9ALVE</name>
<evidence type="ECO:0000313" key="2">
    <source>
        <dbReference type="EMBL" id="CEM53295.1"/>
    </source>
</evidence>
<reference evidence="2" key="1">
    <citation type="submission" date="2014-11" db="EMBL/GenBank/DDBJ databases">
        <authorList>
            <person name="Otto D Thomas"/>
            <person name="Naeem Raeece"/>
        </authorList>
    </citation>
    <scope>NUCLEOTIDE SEQUENCE</scope>
</reference>
<proteinExistence type="predicted"/>
<dbReference type="AlphaFoldDB" id="A0A0G4I8G0"/>
<dbReference type="EMBL" id="CDMZ01005605">
    <property type="protein sequence ID" value="CEM53295.1"/>
    <property type="molecule type" value="Genomic_DNA"/>
</dbReference>
<evidence type="ECO:0000256" key="1">
    <source>
        <dbReference type="SAM" id="MobiDB-lite"/>
    </source>
</evidence>
<gene>
    <name evidence="2" type="ORF">Cvel_11860</name>
</gene>
<sequence length="198" mass="22166">MGDSVETSGREDGGRAEADTRADTREIAEGLELHSRPPKHGHLWASHSGEGDAEMVVPEGEEEVILGGGRKPAGRGVRTIYGGFGTDEVIGVERLETYGQYPEMGGSPENEDVPMEMKEEENETGCLFGEVCCLRQQLISLYDTGQRWYKRTSRSAWSKQGRRQLAIMIVIIGNWNWVQEIGCWCIENFSNKKEGRRE</sequence>